<gene>
    <name evidence="3" type="ORF">S01H1_10927</name>
</gene>
<accession>X0TH22</accession>
<evidence type="ECO:0000256" key="2">
    <source>
        <dbReference type="SAM" id="MobiDB-lite"/>
    </source>
</evidence>
<protein>
    <submittedName>
        <fullName evidence="3">Uncharacterized protein</fullName>
    </submittedName>
</protein>
<dbReference type="EMBL" id="BARS01005567">
    <property type="protein sequence ID" value="GAF75400.1"/>
    <property type="molecule type" value="Genomic_DNA"/>
</dbReference>
<proteinExistence type="predicted"/>
<feature type="coiled-coil region" evidence="1">
    <location>
        <begin position="101"/>
        <end position="128"/>
    </location>
</feature>
<name>X0TH22_9ZZZZ</name>
<feature type="region of interest" description="Disordered" evidence="2">
    <location>
        <begin position="20"/>
        <end position="70"/>
    </location>
</feature>
<keyword evidence="1" id="KW-0175">Coiled coil</keyword>
<reference evidence="3" key="1">
    <citation type="journal article" date="2014" name="Front. Microbiol.">
        <title>High frequency of phylogenetically diverse reductive dehalogenase-homologous genes in deep subseafloor sedimentary metagenomes.</title>
        <authorList>
            <person name="Kawai M."/>
            <person name="Futagami T."/>
            <person name="Toyoda A."/>
            <person name="Takaki Y."/>
            <person name="Nishi S."/>
            <person name="Hori S."/>
            <person name="Arai W."/>
            <person name="Tsubouchi T."/>
            <person name="Morono Y."/>
            <person name="Uchiyama I."/>
            <person name="Ito T."/>
            <person name="Fujiyama A."/>
            <person name="Inagaki F."/>
            <person name="Takami H."/>
        </authorList>
    </citation>
    <scope>NUCLEOTIDE SEQUENCE</scope>
    <source>
        <strain evidence="3">Expedition CK06-06</strain>
    </source>
</reference>
<feature type="non-terminal residue" evidence="3">
    <location>
        <position position="256"/>
    </location>
</feature>
<sequence>MPIGLDDLKEGLSAEELEAAAGQPTEVQPNAEVVEPAPEVIPPQEIPPVEEKPKVEEPAPEVIPPASEWDFSSLNKTLQKDYTSIEELQADLNKPTKELEYTELEAKYADLQTKYDDTNQINELLTEQLDPSTHFSNEDAQKLEIFKKANPKKDPTIAQKVFSTEDLSTIDDLELVKMGWRFNTPKKLKGSEKDLEAAIAEELGQDTETPVSEWSVSAQNRLQMMAGSYVSQFDQLKTSVELPKRINIEDLRSQRT</sequence>
<evidence type="ECO:0000313" key="3">
    <source>
        <dbReference type="EMBL" id="GAF75400.1"/>
    </source>
</evidence>
<feature type="compositionally biased region" description="Low complexity" evidence="2">
    <location>
        <begin position="20"/>
        <end position="38"/>
    </location>
</feature>
<dbReference type="AlphaFoldDB" id="X0TH22"/>
<comment type="caution">
    <text evidence="3">The sequence shown here is derived from an EMBL/GenBank/DDBJ whole genome shotgun (WGS) entry which is preliminary data.</text>
</comment>
<evidence type="ECO:0000256" key="1">
    <source>
        <dbReference type="SAM" id="Coils"/>
    </source>
</evidence>
<organism evidence="3">
    <name type="scientific">marine sediment metagenome</name>
    <dbReference type="NCBI Taxonomy" id="412755"/>
    <lineage>
        <taxon>unclassified sequences</taxon>
        <taxon>metagenomes</taxon>
        <taxon>ecological metagenomes</taxon>
    </lineage>
</organism>